<reference evidence="1" key="1">
    <citation type="submission" date="2022-06" db="EMBL/GenBank/DDBJ databases">
        <title>Solitalea sp. MAHUQ-68 isolated from rhizospheric soil.</title>
        <authorList>
            <person name="Huq M.A."/>
        </authorList>
    </citation>
    <scope>NUCLEOTIDE SEQUENCE</scope>
    <source>
        <strain evidence="1">MAHUQ-68</strain>
    </source>
</reference>
<gene>
    <name evidence="1" type="ORF">NF867_04955</name>
</gene>
<dbReference type="AlphaFoldDB" id="A0A9X2JC77"/>
<organism evidence="1 2">
    <name type="scientific">Solitalea agri</name>
    <dbReference type="NCBI Taxonomy" id="2953739"/>
    <lineage>
        <taxon>Bacteria</taxon>
        <taxon>Pseudomonadati</taxon>
        <taxon>Bacteroidota</taxon>
        <taxon>Sphingobacteriia</taxon>
        <taxon>Sphingobacteriales</taxon>
        <taxon>Sphingobacteriaceae</taxon>
        <taxon>Solitalea</taxon>
    </lineage>
</organism>
<evidence type="ECO:0000313" key="2">
    <source>
        <dbReference type="Proteomes" id="UP001155182"/>
    </source>
</evidence>
<accession>A0A9X2JC77</accession>
<dbReference type="RefSeq" id="WP_252586492.1">
    <property type="nucleotide sequence ID" value="NZ_JAMWYS010000024.1"/>
</dbReference>
<dbReference type="Proteomes" id="UP001155182">
    <property type="component" value="Unassembled WGS sequence"/>
</dbReference>
<keyword evidence="2" id="KW-1185">Reference proteome</keyword>
<protein>
    <submittedName>
        <fullName evidence="1">Uncharacterized protein</fullName>
    </submittedName>
</protein>
<sequence>MEKSPFEIENSRFFHQLLLQLPVFYFQGQYFCFDDIRDIPRENGSYHLADPEE</sequence>
<proteinExistence type="predicted"/>
<evidence type="ECO:0000313" key="1">
    <source>
        <dbReference type="EMBL" id="MCO4292209.1"/>
    </source>
</evidence>
<comment type="caution">
    <text evidence="1">The sequence shown here is derived from an EMBL/GenBank/DDBJ whole genome shotgun (WGS) entry which is preliminary data.</text>
</comment>
<name>A0A9X2JC77_9SPHI</name>
<dbReference type="EMBL" id="JAMWYS010000024">
    <property type="protein sequence ID" value="MCO4292209.1"/>
    <property type="molecule type" value="Genomic_DNA"/>
</dbReference>